<dbReference type="PIRSF" id="PIRSF020481">
    <property type="entry name" value="BAP"/>
    <property type="match status" value="1"/>
</dbReference>
<evidence type="ECO:0000259" key="1">
    <source>
        <dbReference type="Pfam" id="PF26078"/>
    </source>
</evidence>
<evidence type="ECO:0000259" key="2">
    <source>
        <dbReference type="Pfam" id="PF26079"/>
    </source>
</evidence>
<comment type="caution">
    <text evidence="3">The sequence shown here is derived from an EMBL/GenBank/DDBJ whole genome shotgun (WGS) entry which is preliminary data.</text>
</comment>
<feature type="domain" description="Baseplate J-like central" evidence="1">
    <location>
        <begin position="130"/>
        <end position="201"/>
    </location>
</feature>
<gene>
    <name evidence="3" type="ORF">KCG35_21990</name>
</gene>
<sequence>MTHAINLSQLPPPDVVESLAYEQILQGMLTDLRQRDAAFTALVESDPAYKILEVAAYRELLIRQRVNDASRAVMVAYARGTDLDHLAALFRIQRLLIQRGDPNAIPPTEDEWESDDRLRERIVYSLEGLSTAGPRGAYRYHALSASALVKDVSVESPSPGQVVVKVLSAEGQGVPSQAILQAVEARLNDEAIRPLTDQVFVNLASIIHYSIKAKLSYFSGPDIALVTTEAEKRVQAYVTAQHHLGCDITLSGIYSALHIPGVQNVHLLSPPNNISVSPSQAAYCSVIHLSQGATDG</sequence>
<accession>A0ABS5ZI42</accession>
<proteinExistence type="predicted"/>
<evidence type="ECO:0000313" key="4">
    <source>
        <dbReference type="Proteomes" id="UP000690515"/>
    </source>
</evidence>
<feature type="domain" description="Baseplate J-like C-terminal" evidence="2">
    <location>
        <begin position="209"/>
        <end position="284"/>
    </location>
</feature>
<dbReference type="PANTHER" id="PTHR35862">
    <property type="entry name" value="FELS-2 PROPHAGE PROTEIN"/>
    <property type="match status" value="1"/>
</dbReference>
<dbReference type="EMBL" id="JAGSOY010000098">
    <property type="protein sequence ID" value="MBU2713736.1"/>
    <property type="molecule type" value="Genomic_DNA"/>
</dbReference>
<name>A0ABS5ZI42_9GAMM</name>
<dbReference type="RefSeq" id="WP_215822018.1">
    <property type="nucleotide sequence ID" value="NZ_JAGSOY010000098.1"/>
</dbReference>
<dbReference type="PANTHER" id="PTHR35862:SF1">
    <property type="entry name" value="FELS-2 PROPHAGE PROTEIN"/>
    <property type="match status" value="1"/>
</dbReference>
<keyword evidence="4" id="KW-1185">Reference proteome</keyword>
<dbReference type="InterPro" id="IPR014507">
    <property type="entry name" value="Baseplate_assembly_J_pred"/>
</dbReference>
<dbReference type="Proteomes" id="UP000690515">
    <property type="component" value="Unassembled WGS sequence"/>
</dbReference>
<dbReference type="InterPro" id="IPR052726">
    <property type="entry name" value="Phage_Baseplate_Hub"/>
</dbReference>
<dbReference type="InterPro" id="IPR058531">
    <property type="entry name" value="Baseplate_J_M"/>
</dbReference>
<evidence type="ECO:0000313" key="3">
    <source>
        <dbReference type="EMBL" id="MBU2713736.1"/>
    </source>
</evidence>
<dbReference type="Pfam" id="PF26078">
    <property type="entry name" value="Baseplate_J_M"/>
    <property type="match status" value="1"/>
</dbReference>
<reference evidence="3 4" key="1">
    <citation type="submission" date="2021-04" db="EMBL/GenBank/DDBJ databases">
        <authorList>
            <person name="Pira H."/>
            <person name="Risdian C."/>
            <person name="Wink J."/>
        </authorList>
    </citation>
    <scope>NUCLEOTIDE SEQUENCE [LARGE SCALE GENOMIC DNA]</scope>
    <source>
        <strain evidence="3 4">WH53</strain>
    </source>
</reference>
<dbReference type="Pfam" id="PF26079">
    <property type="entry name" value="Baseplate_J_C"/>
    <property type="match status" value="1"/>
</dbReference>
<dbReference type="InterPro" id="IPR058530">
    <property type="entry name" value="Baseplate_J-like_C"/>
</dbReference>
<protein>
    <submittedName>
        <fullName evidence="3">Baseplate J/gp47 family protein</fullName>
    </submittedName>
</protein>
<organism evidence="3 4">
    <name type="scientific">Zooshikella harenae</name>
    <dbReference type="NCBI Taxonomy" id="2827238"/>
    <lineage>
        <taxon>Bacteria</taxon>
        <taxon>Pseudomonadati</taxon>
        <taxon>Pseudomonadota</taxon>
        <taxon>Gammaproteobacteria</taxon>
        <taxon>Oceanospirillales</taxon>
        <taxon>Zooshikellaceae</taxon>
        <taxon>Zooshikella</taxon>
    </lineage>
</organism>